<dbReference type="Gene3D" id="3.30.565.10">
    <property type="entry name" value="Histidine kinase-like ATPase, C-terminal domain"/>
    <property type="match status" value="1"/>
</dbReference>
<dbReference type="Pfam" id="PF00989">
    <property type="entry name" value="PAS"/>
    <property type="match status" value="1"/>
</dbReference>
<feature type="domain" description="Response regulatory" evidence="18">
    <location>
        <begin position="1063"/>
        <end position="1181"/>
    </location>
</feature>
<evidence type="ECO:0000256" key="9">
    <source>
        <dbReference type="ARBA" id="ARBA00022777"/>
    </source>
</evidence>
<dbReference type="InterPro" id="IPR013656">
    <property type="entry name" value="PAS_4"/>
</dbReference>
<gene>
    <name evidence="22" type="ORF">VJ786_01075</name>
</gene>
<comment type="catalytic activity">
    <reaction evidence="1">
        <text>ATP + protein L-histidine = ADP + protein N-phospho-L-histidine.</text>
        <dbReference type="EC" id="2.7.13.3"/>
    </reaction>
</comment>
<comment type="subcellular location">
    <subcellularLocation>
        <location evidence="2">Cell membrane</location>
        <topology evidence="2">Multi-pass membrane protein</topology>
    </subcellularLocation>
</comment>
<dbReference type="InterPro" id="IPR001789">
    <property type="entry name" value="Sig_transdc_resp-reg_receiver"/>
</dbReference>
<feature type="region of interest" description="Disordered" evidence="16">
    <location>
        <begin position="1029"/>
        <end position="1057"/>
    </location>
</feature>
<dbReference type="Pfam" id="PF01627">
    <property type="entry name" value="Hpt"/>
    <property type="match status" value="1"/>
</dbReference>
<dbReference type="Gene3D" id="3.30.450.20">
    <property type="entry name" value="PAS domain"/>
    <property type="match status" value="4"/>
</dbReference>
<keyword evidence="10" id="KW-0067">ATP-binding</keyword>
<dbReference type="Gene3D" id="3.40.50.2300">
    <property type="match status" value="2"/>
</dbReference>
<evidence type="ECO:0000256" key="3">
    <source>
        <dbReference type="ARBA" id="ARBA00012438"/>
    </source>
</evidence>
<dbReference type="PROSITE" id="PS50894">
    <property type="entry name" value="HPT"/>
    <property type="match status" value="1"/>
</dbReference>
<dbReference type="Pfam" id="PF13188">
    <property type="entry name" value="PAS_8"/>
    <property type="match status" value="1"/>
</dbReference>
<evidence type="ECO:0000259" key="21">
    <source>
        <dbReference type="PROSITE" id="PS50894"/>
    </source>
</evidence>
<dbReference type="CDD" id="cd17546">
    <property type="entry name" value="REC_hyHK_CKI1_RcsC-like"/>
    <property type="match status" value="2"/>
</dbReference>
<evidence type="ECO:0000256" key="13">
    <source>
        <dbReference type="ARBA" id="ARBA00023136"/>
    </source>
</evidence>
<dbReference type="Gene3D" id="3.30.450.40">
    <property type="match status" value="1"/>
</dbReference>
<dbReference type="EMBL" id="JAYLLN010000001">
    <property type="protein sequence ID" value="MEI5983483.1"/>
    <property type="molecule type" value="Genomic_DNA"/>
</dbReference>
<dbReference type="Gene3D" id="1.20.120.160">
    <property type="entry name" value="HPT domain"/>
    <property type="match status" value="1"/>
</dbReference>
<dbReference type="InterPro" id="IPR008207">
    <property type="entry name" value="Sig_transdc_His_kin_Hpt_dom"/>
</dbReference>
<feature type="domain" description="HPt" evidence="21">
    <location>
        <begin position="1210"/>
        <end position="1322"/>
    </location>
</feature>
<evidence type="ECO:0000259" key="17">
    <source>
        <dbReference type="PROSITE" id="PS50109"/>
    </source>
</evidence>
<dbReference type="InterPro" id="IPR000014">
    <property type="entry name" value="PAS"/>
</dbReference>
<dbReference type="SUPFAM" id="SSF47384">
    <property type="entry name" value="Homodimeric domain of signal transducing histidine kinase"/>
    <property type="match status" value="1"/>
</dbReference>
<dbReference type="CDD" id="cd00130">
    <property type="entry name" value="PAS"/>
    <property type="match status" value="1"/>
</dbReference>
<keyword evidence="23" id="KW-1185">Reference proteome</keyword>
<dbReference type="Pfam" id="PF00072">
    <property type="entry name" value="Response_reg"/>
    <property type="match status" value="2"/>
</dbReference>
<feature type="domain" description="PAS" evidence="19">
    <location>
        <begin position="165"/>
        <end position="217"/>
    </location>
</feature>
<keyword evidence="7" id="KW-0812">Transmembrane</keyword>
<dbReference type="SMART" id="SM00448">
    <property type="entry name" value="REC"/>
    <property type="match status" value="2"/>
</dbReference>
<keyword evidence="6" id="KW-0808">Transferase</keyword>
<reference evidence="22 23" key="1">
    <citation type="submission" date="2024-01" db="EMBL/GenBank/DDBJ databases">
        <title>Sphingobacterium tenebrionis sp. nov., a novel endophyte isolated from tenebrio molitor intestines.</title>
        <authorList>
            <person name="Zhang C."/>
        </authorList>
    </citation>
    <scope>NUCLEOTIDE SEQUENCE [LARGE SCALE GENOMIC DNA]</scope>
    <source>
        <strain evidence="22 23">PU5-4</strain>
    </source>
</reference>
<evidence type="ECO:0000313" key="23">
    <source>
        <dbReference type="Proteomes" id="UP001363035"/>
    </source>
</evidence>
<dbReference type="RefSeq" id="WP_336557080.1">
    <property type="nucleotide sequence ID" value="NZ_JAYLLN010000001.1"/>
</dbReference>
<keyword evidence="5 15" id="KW-0597">Phosphoprotein</keyword>
<keyword evidence="8" id="KW-0547">Nucleotide-binding</keyword>
<dbReference type="Pfam" id="PF02518">
    <property type="entry name" value="HATPase_c"/>
    <property type="match status" value="1"/>
</dbReference>
<feature type="modified residue" description="4-aspartylphosphate" evidence="15">
    <location>
        <position position="1114"/>
    </location>
</feature>
<feature type="domain" description="PAS" evidence="19">
    <location>
        <begin position="280"/>
        <end position="350"/>
    </location>
</feature>
<feature type="domain" description="Histidine kinase" evidence="17">
    <location>
        <begin position="673"/>
        <end position="894"/>
    </location>
</feature>
<dbReference type="PANTHER" id="PTHR45339:SF1">
    <property type="entry name" value="HYBRID SIGNAL TRANSDUCTION HISTIDINE KINASE J"/>
    <property type="match status" value="1"/>
</dbReference>
<dbReference type="InterPro" id="IPR001610">
    <property type="entry name" value="PAC"/>
</dbReference>
<dbReference type="Pfam" id="PF08447">
    <property type="entry name" value="PAS_3"/>
    <property type="match status" value="1"/>
</dbReference>
<evidence type="ECO:0000259" key="20">
    <source>
        <dbReference type="PROSITE" id="PS50113"/>
    </source>
</evidence>
<dbReference type="InterPro" id="IPR000700">
    <property type="entry name" value="PAS-assoc_C"/>
</dbReference>
<protein>
    <recommendedName>
        <fullName evidence="3">histidine kinase</fullName>
        <ecNumber evidence="3">2.7.13.3</ecNumber>
    </recommendedName>
</protein>
<dbReference type="Gene3D" id="1.10.287.130">
    <property type="match status" value="1"/>
</dbReference>
<keyword evidence="4" id="KW-1003">Cell membrane</keyword>
<dbReference type="SUPFAM" id="SSF55785">
    <property type="entry name" value="PYP-like sensor domain (PAS domain)"/>
    <property type="match status" value="4"/>
</dbReference>
<dbReference type="InterPro" id="IPR004358">
    <property type="entry name" value="Sig_transdc_His_kin-like_C"/>
</dbReference>
<dbReference type="InterPro" id="IPR036641">
    <property type="entry name" value="HPT_dom_sf"/>
</dbReference>
<evidence type="ECO:0000256" key="1">
    <source>
        <dbReference type="ARBA" id="ARBA00000085"/>
    </source>
</evidence>
<dbReference type="Pfam" id="PF00512">
    <property type="entry name" value="HisKA"/>
    <property type="match status" value="1"/>
</dbReference>
<dbReference type="InterPro" id="IPR003594">
    <property type="entry name" value="HATPase_dom"/>
</dbReference>
<dbReference type="PANTHER" id="PTHR45339">
    <property type="entry name" value="HYBRID SIGNAL TRANSDUCTION HISTIDINE KINASE J"/>
    <property type="match status" value="1"/>
</dbReference>
<dbReference type="InterPro" id="IPR035965">
    <property type="entry name" value="PAS-like_dom_sf"/>
</dbReference>
<dbReference type="SUPFAM" id="SSF52172">
    <property type="entry name" value="CheY-like"/>
    <property type="match status" value="2"/>
</dbReference>
<name>A0ABU8I1R2_9SPHI</name>
<dbReference type="InterPro" id="IPR036890">
    <property type="entry name" value="HATPase_C_sf"/>
</dbReference>
<dbReference type="InterPro" id="IPR013655">
    <property type="entry name" value="PAS_fold_3"/>
</dbReference>
<evidence type="ECO:0000256" key="12">
    <source>
        <dbReference type="ARBA" id="ARBA00023012"/>
    </source>
</evidence>
<sequence length="1322" mass="150767">MNILPIPDNEKTRLEALNSFGLIGLGRMPELDVFAELACLLTDSPTCIIGIMEEDIQRIQSCIGMDLETVERKNTVCQYTLMGEGPLMITDTFSDPRTSDNPLIKAGNIRFYAGVPLNDDRGMALGTICVVDFKEKTLSEKQLRELTKLGEAVVGVLLAKRRSLQAGYFKEILSNTQNMICVMDEGFRLKQTNPSFADLFGMSVGQLIGMDFLELMQVKGDRELLLRKDISELQTHTMLPGFQEVSVDWSIKHDPTNREIFAFGRNMTKENAEKLKLELSERRFRNFFENGIGLMSMHDMEGNILEVNEKGREVLGYRAEEVEGLNLIDLIPQENKHLFRAYLDQIQAYGEARGMMVLMKRSGEWIYWLYNNMLEQDGNGRSYVVSTALDMTERIILEKNLLRTQQILEQTNLVAQVGGWESDLVKNEIFWSDSTKLIHGVASDFQPTMENVFGFYAEEEKNHLRSNFHEAIKSGRPYDLELKLKKDSGEEIWVRIKGIPEMVNGRCERVFGIIQDIDQGKQMFLELERKEAMLQSFVEHVPASVAMFDNDLNYLAISQQWREEFHKGRSIQLNHNLYELFPNIPDKRKRIYENALQGIAYRNTDELLLIEGREEAQHYNWEVRPWRLGDGSIGGIIIFSQNISEQVAQNEELKKAKELADLASKAKSEFLANMSHEIRTPLNGVIGFSDLLLKTPLNDLQKQYLKYVHESGTGLLSIINDILDFSKIESGKLEFYVDRYDIYEMVNQVIHVILYQAQNKGIELLLNIEQGLPGVIFIDESRIKQVLVNLLGNAVKFTENGEIELGVSKVWINEEIVRLKFSVRDTGIGIPKEKQQRIFDAFTQEDSSVSKRFGGTGLGLTISNNILKYMGSELMLESTPGIGSTFCFEIDVPFENPTSLEKALAVENVLIVDDNANNRIILEHMLSFKDVHTQSVENGFGALQLLMEGQQFDAILMDYRMPILNGLETIEKIKDLYESRQQATPILILHSSSEDQEHFGDFRHQPNCYCLAKPIISEELYRILRNRPKTTEEVQSEPVDSNPGRIETDQKNSGQHEQKHIYKVLLADDNTVNMELNRRLVEQVIPNSVTVGVENGSLAVQECHREDFDLILMDIQMPLMDGTEATQIIRKIKGYERTPIIGISAGTIKGERERCLEAGMTDFLAKPIRFEEFRARVLKQLWVSKSNDNPQETLVMHIDNRIIEQATDSDPDFRKVFLALVKQELRSQSEQLKMAEDQGDLEVIGRLLHKMKGTAGTSGLVELNNLIVGLEAMIQKDQDLTEGPVNLPNRDKATEYPDLGVGLENIYMEIELIFKLLKQMEE</sequence>
<evidence type="ECO:0000256" key="11">
    <source>
        <dbReference type="ARBA" id="ARBA00022989"/>
    </source>
</evidence>
<evidence type="ECO:0000256" key="2">
    <source>
        <dbReference type="ARBA" id="ARBA00004651"/>
    </source>
</evidence>
<dbReference type="PRINTS" id="PR00344">
    <property type="entry name" value="BCTRLSENSOR"/>
</dbReference>
<evidence type="ECO:0000313" key="22">
    <source>
        <dbReference type="EMBL" id="MEI5983483.1"/>
    </source>
</evidence>
<proteinExistence type="predicted"/>
<dbReference type="PROSITE" id="PS50109">
    <property type="entry name" value="HIS_KIN"/>
    <property type="match status" value="1"/>
</dbReference>
<dbReference type="PROSITE" id="PS50110">
    <property type="entry name" value="RESPONSE_REGULATORY"/>
    <property type="match status" value="2"/>
</dbReference>
<dbReference type="SMART" id="SM00086">
    <property type="entry name" value="PAC"/>
    <property type="match status" value="2"/>
</dbReference>
<dbReference type="SMART" id="SM00388">
    <property type="entry name" value="HisKA"/>
    <property type="match status" value="1"/>
</dbReference>
<keyword evidence="12" id="KW-0902">Two-component regulatory system</keyword>
<evidence type="ECO:0000256" key="7">
    <source>
        <dbReference type="ARBA" id="ARBA00022692"/>
    </source>
</evidence>
<comment type="caution">
    <text evidence="22">The sequence shown here is derived from an EMBL/GenBank/DDBJ whole genome shotgun (WGS) entry which is preliminary data.</text>
</comment>
<dbReference type="Pfam" id="PF08448">
    <property type="entry name" value="PAS_4"/>
    <property type="match status" value="1"/>
</dbReference>
<evidence type="ECO:0000259" key="18">
    <source>
        <dbReference type="PROSITE" id="PS50110"/>
    </source>
</evidence>
<keyword evidence="13" id="KW-0472">Membrane</keyword>
<feature type="compositionally biased region" description="Basic and acidic residues" evidence="16">
    <location>
        <begin position="1046"/>
        <end position="1057"/>
    </location>
</feature>
<evidence type="ECO:0000256" key="15">
    <source>
        <dbReference type="PROSITE-ProRule" id="PRU00169"/>
    </source>
</evidence>
<dbReference type="InterPro" id="IPR005467">
    <property type="entry name" value="His_kinase_dom"/>
</dbReference>
<dbReference type="SUPFAM" id="SSF55781">
    <property type="entry name" value="GAF domain-like"/>
    <property type="match status" value="1"/>
</dbReference>
<evidence type="ECO:0000256" key="6">
    <source>
        <dbReference type="ARBA" id="ARBA00022679"/>
    </source>
</evidence>
<evidence type="ECO:0000256" key="14">
    <source>
        <dbReference type="PROSITE-ProRule" id="PRU00110"/>
    </source>
</evidence>
<dbReference type="NCBIfam" id="TIGR00229">
    <property type="entry name" value="sensory_box"/>
    <property type="match status" value="2"/>
</dbReference>
<accession>A0ABU8I1R2</accession>
<feature type="modified residue" description="Phosphohistidine" evidence="14">
    <location>
        <position position="1249"/>
    </location>
</feature>
<evidence type="ECO:0000256" key="5">
    <source>
        <dbReference type="ARBA" id="ARBA00022553"/>
    </source>
</evidence>
<dbReference type="Pfam" id="PF01590">
    <property type="entry name" value="GAF"/>
    <property type="match status" value="1"/>
</dbReference>
<evidence type="ECO:0000256" key="10">
    <source>
        <dbReference type="ARBA" id="ARBA00022840"/>
    </source>
</evidence>
<keyword evidence="9" id="KW-0418">Kinase</keyword>
<evidence type="ECO:0000259" key="19">
    <source>
        <dbReference type="PROSITE" id="PS50112"/>
    </source>
</evidence>
<dbReference type="InterPro" id="IPR029016">
    <property type="entry name" value="GAF-like_dom_sf"/>
</dbReference>
<dbReference type="CDD" id="cd16922">
    <property type="entry name" value="HATPase_EvgS-ArcB-TorS-like"/>
    <property type="match status" value="1"/>
</dbReference>
<feature type="domain" description="Response regulatory" evidence="18">
    <location>
        <begin position="908"/>
        <end position="1028"/>
    </location>
</feature>
<dbReference type="InterPro" id="IPR011006">
    <property type="entry name" value="CheY-like_superfamily"/>
</dbReference>
<dbReference type="SMART" id="SM00387">
    <property type="entry name" value="HATPase_c"/>
    <property type="match status" value="1"/>
</dbReference>
<dbReference type="InterPro" id="IPR013767">
    <property type="entry name" value="PAS_fold"/>
</dbReference>
<evidence type="ECO:0000256" key="8">
    <source>
        <dbReference type="ARBA" id="ARBA00022741"/>
    </source>
</evidence>
<feature type="modified residue" description="4-aspartylphosphate" evidence="15">
    <location>
        <position position="958"/>
    </location>
</feature>
<dbReference type="CDD" id="cd00082">
    <property type="entry name" value="HisKA"/>
    <property type="match status" value="1"/>
</dbReference>
<dbReference type="SMART" id="SM00091">
    <property type="entry name" value="PAS"/>
    <property type="match status" value="3"/>
</dbReference>
<dbReference type="InterPro" id="IPR003018">
    <property type="entry name" value="GAF"/>
</dbReference>
<dbReference type="EC" id="2.7.13.3" evidence="3"/>
<dbReference type="PROSITE" id="PS50112">
    <property type="entry name" value="PAS"/>
    <property type="match status" value="2"/>
</dbReference>
<evidence type="ECO:0000256" key="16">
    <source>
        <dbReference type="SAM" id="MobiDB-lite"/>
    </source>
</evidence>
<feature type="domain" description="PAC" evidence="20">
    <location>
        <begin position="478"/>
        <end position="529"/>
    </location>
</feature>
<dbReference type="InterPro" id="IPR036097">
    <property type="entry name" value="HisK_dim/P_sf"/>
</dbReference>
<evidence type="ECO:0000256" key="4">
    <source>
        <dbReference type="ARBA" id="ARBA00022475"/>
    </source>
</evidence>
<dbReference type="PROSITE" id="PS50113">
    <property type="entry name" value="PAC"/>
    <property type="match status" value="1"/>
</dbReference>
<dbReference type="SUPFAM" id="SSF55874">
    <property type="entry name" value="ATPase domain of HSP90 chaperone/DNA topoisomerase II/histidine kinase"/>
    <property type="match status" value="1"/>
</dbReference>
<keyword evidence="11" id="KW-1133">Transmembrane helix</keyword>
<dbReference type="InterPro" id="IPR003661">
    <property type="entry name" value="HisK_dim/P_dom"/>
</dbReference>
<dbReference type="Proteomes" id="UP001363035">
    <property type="component" value="Unassembled WGS sequence"/>
</dbReference>
<organism evidence="22 23">
    <name type="scientific">Sphingobacterium tenebrionis</name>
    <dbReference type="NCBI Taxonomy" id="3111775"/>
    <lineage>
        <taxon>Bacteria</taxon>
        <taxon>Pseudomonadati</taxon>
        <taxon>Bacteroidota</taxon>
        <taxon>Sphingobacteriia</taxon>
        <taxon>Sphingobacteriales</taxon>
        <taxon>Sphingobacteriaceae</taxon>
        <taxon>Sphingobacterium</taxon>
    </lineage>
</organism>